<comment type="function">
    <text evidence="11">ATP-dependent RNA helicase required for 60S ribosomal subunit synthesis. Involved in efficient pre-rRNA processing, predominantly at site A3, which is necessary for the normal formation of 25S and 5.8S rRNAs.</text>
</comment>
<evidence type="ECO:0000256" key="10">
    <source>
        <dbReference type="ARBA" id="ARBA00023242"/>
    </source>
</evidence>
<feature type="compositionally biased region" description="Basic and acidic residues" evidence="13">
    <location>
        <begin position="68"/>
        <end position="100"/>
    </location>
</feature>
<organism evidence="17 18">
    <name type="scientific">Effrenium voratum</name>
    <dbReference type="NCBI Taxonomy" id="2562239"/>
    <lineage>
        <taxon>Eukaryota</taxon>
        <taxon>Sar</taxon>
        <taxon>Alveolata</taxon>
        <taxon>Dinophyceae</taxon>
        <taxon>Suessiales</taxon>
        <taxon>Symbiodiniaceae</taxon>
        <taxon>Effrenium</taxon>
    </lineage>
</organism>
<feature type="compositionally biased region" description="Low complexity" evidence="13">
    <location>
        <begin position="761"/>
        <end position="771"/>
    </location>
</feature>
<feature type="compositionally biased region" description="Basic and acidic residues" evidence="13">
    <location>
        <begin position="121"/>
        <end position="151"/>
    </location>
</feature>
<feature type="domain" description="DEAD-box RNA helicase Q" evidence="16">
    <location>
        <begin position="340"/>
        <end position="368"/>
    </location>
</feature>
<comment type="subcellular location">
    <subcellularLocation>
        <location evidence="1">Nucleus</location>
        <location evidence="1">Nucleolus</location>
    </subcellularLocation>
</comment>
<feature type="compositionally biased region" description="Low complexity" evidence="13">
    <location>
        <begin position="935"/>
        <end position="971"/>
    </location>
</feature>
<feature type="region of interest" description="Disordered" evidence="13">
    <location>
        <begin position="921"/>
        <end position="996"/>
    </location>
</feature>
<dbReference type="PROSITE" id="PS51192">
    <property type="entry name" value="HELICASE_ATP_BIND_1"/>
    <property type="match status" value="1"/>
</dbReference>
<name>A0AA36MX77_9DINO</name>
<keyword evidence="4" id="KW-0690">Ribosome biogenesis</keyword>
<dbReference type="CDD" id="cd18787">
    <property type="entry name" value="SF2_C_DEAD"/>
    <property type="match status" value="1"/>
</dbReference>
<dbReference type="PROSITE" id="PS00039">
    <property type="entry name" value="DEAD_ATP_HELICASE"/>
    <property type="match status" value="1"/>
</dbReference>
<dbReference type="InterPro" id="IPR027417">
    <property type="entry name" value="P-loop_NTPase"/>
</dbReference>
<feature type="region of interest" description="Disordered" evidence="13">
    <location>
        <begin position="845"/>
        <end position="874"/>
    </location>
</feature>
<evidence type="ECO:0000313" key="18">
    <source>
        <dbReference type="Proteomes" id="UP001178507"/>
    </source>
</evidence>
<feature type="compositionally biased region" description="Basic and acidic residues" evidence="13">
    <location>
        <begin position="1308"/>
        <end position="1320"/>
    </location>
</feature>
<dbReference type="InterPro" id="IPR001650">
    <property type="entry name" value="Helicase_C-like"/>
</dbReference>
<dbReference type="Pfam" id="PF00270">
    <property type="entry name" value="DEAD"/>
    <property type="match status" value="1"/>
</dbReference>
<feature type="compositionally biased region" description="Polar residues" evidence="13">
    <location>
        <begin position="249"/>
        <end position="264"/>
    </location>
</feature>
<feature type="domain" description="Helicase C-terminal" evidence="15">
    <location>
        <begin position="577"/>
        <end position="738"/>
    </location>
</feature>
<keyword evidence="7" id="KW-0378">Hydrolase</keyword>
<feature type="compositionally biased region" description="Basic and acidic residues" evidence="13">
    <location>
        <begin position="159"/>
        <end position="235"/>
    </location>
</feature>
<evidence type="ECO:0000256" key="1">
    <source>
        <dbReference type="ARBA" id="ARBA00004604"/>
    </source>
</evidence>
<evidence type="ECO:0000256" key="3">
    <source>
        <dbReference type="ARBA" id="ARBA00012552"/>
    </source>
</evidence>
<evidence type="ECO:0000256" key="2">
    <source>
        <dbReference type="ARBA" id="ARBA00009334"/>
    </source>
</evidence>
<dbReference type="GO" id="GO:0016787">
    <property type="term" value="F:hydrolase activity"/>
    <property type="evidence" value="ECO:0007669"/>
    <property type="project" value="UniProtKB-KW"/>
</dbReference>
<dbReference type="Pfam" id="PF00271">
    <property type="entry name" value="Helicase_C"/>
    <property type="match status" value="1"/>
</dbReference>
<evidence type="ECO:0000259" key="15">
    <source>
        <dbReference type="PROSITE" id="PS51194"/>
    </source>
</evidence>
<dbReference type="Proteomes" id="UP001178507">
    <property type="component" value="Unassembled WGS sequence"/>
</dbReference>
<dbReference type="InterPro" id="IPR014001">
    <property type="entry name" value="Helicase_ATP-bd"/>
</dbReference>
<keyword evidence="6" id="KW-0547">Nucleotide-binding</keyword>
<dbReference type="GO" id="GO:0003676">
    <property type="term" value="F:nucleic acid binding"/>
    <property type="evidence" value="ECO:0007669"/>
    <property type="project" value="InterPro"/>
</dbReference>
<keyword evidence="8" id="KW-0347">Helicase</keyword>
<dbReference type="InterPro" id="IPR014014">
    <property type="entry name" value="RNA_helicase_DEAD_Q_motif"/>
</dbReference>
<keyword evidence="10" id="KW-0539">Nucleus</keyword>
<evidence type="ECO:0000256" key="6">
    <source>
        <dbReference type="ARBA" id="ARBA00022741"/>
    </source>
</evidence>
<dbReference type="SUPFAM" id="SSF52540">
    <property type="entry name" value="P-loop containing nucleoside triphosphate hydrolases"/>
    <property type="match status" value="1"/>
</dbReference>
<feature type="region of interest" description="Disordered" evidence="13">
    <location>
        <begin position="1"/>
        <end position="264"/>
    </location>
</feature>
<evidence type="ECO:0000256" key="13">
    <source>
        <dbReference type="SAM" id="MobiDB-lite"/>
    </source>
</evidence>
<feature type="region of interest" description="Disordered" evidence="13">
    <location>
        <begin position="1219"/>
        <end position="1328"/>
    </location>
</feature>
<evidence type="ECO:0000313" key="17">
    <source>
        <dbReference type="EMBL" id="CAJ1383146.1"/>
    </source>
</evidence>
<dbReference type="InterPro" id="IPR044742">
    <property type="entry name" value="DEAD/DEAH_RhlB"/>
</dbReference>
<dbReference type="InterPro" id="IPR011545">
    <property type="entry name" value="DEAD/DEAH_box_helicase_dom"/>
</dbReference>
<feature type="short sequence motif" description="Q motif" evidence="12">
    <location>
        <begin position="340"/>
        <end position="368"/>
    </location>
</feature>
<accession>A0AA36MX77</accession>
<sequence length="1328" mass="148066">MSWSRGWQQDEWKSKSWEESTEVQDPWSNYGKAQDAGNWGSHKQDDWHGREDASWKQEQDPWGAWKKSGKDDWKEQDPWSRGRNDKENDPWSRSRNDKDVWGGYKNSCDDRQDNSWSRFSSSRDDRQDAWGQSRDDRQDSWGRQREVKEDPWGSYQKDSYQKDSYQKDSYGKDSWSRSDRQEDNRWSQDQGGWDKDGSQDRWGKAQDSWSRNDRQEDNSWSRNDRQEDSWSKNDGQEDPWGSYGRQDGQDNSWSNAKKDSWGTTTTGWTAREAYAGKLLEVDWAARPPMVEVKKNFYGEGFANVLATQRSDEEAQEIRRAANISIEHGESEAHPVPNPINSFDEACFDAELMGKITEQNFKEPTPVQKQIWPLAMQGRDVVGIAETGSGKTIAYLLPMIVHITYQSELQAGDGPVGLVLAPTRELAKQIKEECDTYASLKGLVTENVVGGIEKWDQKRRIQEKNDIIVATPGRFMQALDEEWIQLNRTSFVVLDEADEMLRKDFSEQIQKILGQVRRERQVLMFSATWPEEVENLAQQICTASEGMPPVYVRIGENKMAACRYIEQMTVVVDGEEDKYEKLLDSLKKSESIGSDKAIIFCRSRSTVQTLVDKLKEDEFFWEEGKCKVEALHGEMKQMDRDWVMQQFRKEDLPLVVSTGVLARGHDIPKVRFVFNYDLPREPEDYIHRVGRTGRAGAKGYAKTFVDRKSWKEMESACSFLKTVFQNTSQTIEPDFQELIDNYDNANQEWPAEAVQDGQAWSGEAAEAWSGEATQQEWSGEAAQQAEAWSGEATQQEWSGEAAQQAEAWSGEATQQEWSGEAAQQAEAWSGEATQQEWSGVAQQAEAWSGEATQQVEQEQEPTDEDAVQPMEPDQPEKDVHAFTHAVKWAQKQNIHVFPLPLKPGVASLVLIGRSVHKGRWRKAAAAQAEEERRAATEATEATDAQEPTATSAAEVAAWQAQAATSAADEAAWQGQTSATAVDEAAWQEQAASDAAWQAQAQAQAAQAQVWNGESEEAWASAGDWNQADVVRAQAVTTWTAEAGDPAWEMAQWQGVSWETYCGNAMYYYDQWQHERNSQWTAGAEEGQGTWPGPATVEAEPFVLATDDVGEVIKVPEEAKAVENGAEVPEATADAKAPASEAAADATQAEEIAASKASDAAAVAVEASEAVPEATEAPMDALAPHPPEALEVLAALVKASGPPPGLEGEKDDLKEFEGFWDGSEGATAAAPEVQSAGCPVISIDQDPPKRDSQETEPKAEAEAEQAQCPEGTALEKTEETEAVSEVDAEKATEVPDAEVEESGKAVPEVDAEKGSEDPKDEPLAVAASWQ</sequence>
<feature type="region of interest" description="Disordered" evidence="13">
    <location>
        <begin position="761"/>
        <end position="780"/>
    </location>
</feature>
<dbReference type="Gene3D" id="3.40.50.300">
    <property type="entry name" value="P-loop containing nucleotide triphosphate hydrolases"/>
    <property type="match status" value="2"/>
</dbReference>
<reference evidence="17" key="1">
    <citation type="submission" date="2023-08" db="EMBL/GenBank/DDBJ databases">
        <authorList>
            <person name="Chen Y."/>
            <person name="Shah S."/>
            <person name="Dougan E. K."/>
            <person name="Thang M."/>
            <person name="Chan C."/>
        </authorList>
    </citation>
    <scope>NUCLEOTIDE SEQUENCE</scope>
</reference>
<evidence type="ECO:0000256" key="5">
    <source>
        <dbReference type="ARBA" id="ARBA00022552"/>
    </source>
</evidence>
<evidence type="ECO:0000259" key="16">
    <source>
        <dbReference type="PROSITE" id="PS51195"/>
    </source>
</evidence>
<dbReference type="EC" id="3.6.4.13" evidence="3"/>
<feature type="compositionally biased region" description="Acidic residues" evidence="13">
    <location>
        <begin position="856"/>
        <end position="865"/>
    </location>
</feature>
<comment type="caution">
    <text evidence="17">The sequence shown here is derived from an EMBL/GenBank/DDBJ whole genome shotgun (WGS) entry which is preliminary data.</text>
</comment>
<feature type="compositionally biased region" description="Basic and acidic residues" evidence="13">
    <location>
        <begin position="8"/>
        <end position="18"/>
    </location>
</feature>
<keyword evidence="9" id="KW-0067">ATP-binding</keyword>
<evidence type="ECO:0000256" key="4">
    <source>
        <dbReference type="ARBA" id="ARBA00022517"/>
    </source>
</evidence>
<feature type="compositionally biased region" description="Basic and acidic residues" evidence="13">
    <location>
        <begin position="42"/>
        <end position="59"/>
    </location>
</feature>
<evidence type="ECO:0000259" key="14">
    <source>
        <dbReference type="PROSITE" id="PS51192"/>
    </source>
</evidence>
<dbReference type="GO" id="GO:0005524">
    <property type="term" value="F:ATP binding"/>
    <property type="evidence" value="ECO:0007669"/>
    <property type="project" value="UniProtKB-KW"/>
</dbReference>
<feature type="compositionally biased region" description="Low complexity" evidence="13">
    <location>
        <begin position="981"/>
        <end position="996"/>
    </location>
</feature>
<evidence type="ECO:0000256" key="9">
    <source>
        <dbReference type="ARBA" id="ARBA00022840"/>
    </source>
</evidence>
<gene>
    <name evidence="17" type="ORF">EVOR1521_LOCUS10344</name>
</gene>
<dbReference type="GO" id="GO:0003724">
    <property type="term" value="F:RNA helicase activity"/>
    <property type="evidence" value="ECO:0007669"/>
    <property type="project" value="UniProtKB-EC"/>
</dbReference>
<keyword evidence="18" id="KW-1185">Reference proteome</keyword>
<feature type="compositionally biased region" description="Basic and acidic residues" evidence="13">
    <location>
        <begin position="1244"/>
        <end position="1259"/>
    </location>
</feature>
<evidence type="ECO:0000256" key="12">
    <source>
        <dbReference type="PROSITE-ProRule" id="PRU00552"/>
    </source>
</evidence>
<comment type="similarity">
    <text evidence="2">Belongs to the DEAD box helicase family. DDX5/DBP2 subfamily.</text>
</comment>
<evidence type="ECO:0000256" key="11">
    <source>
        <dbReference type="ARBA" id="ARBA00037449"/>
    </source>
</evidence>
<feature type="domain" description="Helicase ATP-binding" evidence="14">
    <location>
        <begin position="371"/>
        <end position="546"/>
    </location>
</feature>
<protein>
    <recommendedName>
        <fullName evidence="3">RNA helicase</fullName>
        <ecNumber evidence="3">3.6.4.13</ecNumber>
    </recommendedName>
</protein>
<dbReference type="PROSITE" id="PS51195">
    <property type="entry name" value="Q_MOTIF"/>
    <property type="match status" value="1"/>
</dbReference>
<dbReference type="InterPro" id="IPR000629">
    <property type="entry name" value="RNA-helicase_DEAD-box_CS"/>
</dbReference>
<dbReference type="EMBL" id="CAUJNA010000990">
    <property type="protein sequence ID" value="CAJ1383146.1"/>
    <property type="molecule type" value="Genomic_DNA"/>
</dbReference>
<evidence type="ECO:0000256" key="7">
    <source>
        <dbReference type="ARBA" id="ARBA00022801"/>
    </source>
</evidence>
<dbReference type="PANTHER" id="PTHR47958">
    <property type="entry name" value="ATP-DEPENDENT RNA HELICASE DBP3"/>
    <property type="match status" value="1"/>
</dbReference>
<dbReference type="PROSITE" id="PS51194">
    <property type="entry name" value="HELICASE_CTER"/>
    <property type="match status" value="1"/>
</dbReference>
<dbReference type="SMART" id="SM00490">
    <property type="entry name" value="HELICc"/>
    <property type="match status" value="1"/>
</dbReference>
<feature type="region of interest" description="Disordered" evidence="13">
    <location>
        <begin position="789"/>
        <end position="823"/>
    </location>
</feature>
<dbReference type="SMART" id="SM00487">
    <property type="entry name" value="DEXDc"/>
    <property type="match status" value="1"/>
</dbReference>
<feature type="region of interest" description="Disordered" evidence="13">
    <location>
        <begin position="1119"/>
        <end position="1144"/>
    </location>
</feature>
<evidence type="ECO:0000256" key="8">
    <source>
        <dbReference type="ARBA" id="ARBA00022806"/>
    </source>
</evidence>
<proteinExistence type="inferred from homology"/>
<dbReference type="CDD" id="cd00268">
    <property type="entry name" value="DEADc"/>
    <property type="match status" value="1"/>
</dbReference>
<feature type="compositionally biased region" description="Low complexity" evidence="13">
    <location>
        <begin position="1127"/>
        <end position="1144"/>
    </location>
</feature>
<keyword evidence="5" id="KW-0698">rRNA processing</keyword>